<keyword evidence="5" id="KW-0460">Magnesium</keyword>
<dbReference type="GO" id="GO:0004519">
    <property type="term" value="F:endonuclease activity"/>
    <property type="evidence" value="ECO:0007669"/>
    <property type="project" value="UniProtKB-KW"/>
</dbReference>
<keyword evidence="8" id="KW-0239">DNA-directed DNA polymerase</keyword>
<dbReference type="EMBL" id="JACGWO010000013">
    <property type="protein sequence ID" value="KAK4412556.1"/>
    <property type="molecule type" value="Genomic_DNA"/>
</dbReference>
<evidence type="ECO:0000256" key="3">
    <source>
        <dbReference type="ARBA" id="ARBA00022759"/>
    </source>
</evidence>
<dbReference type="Proteomes" id="UP001293254">
    <property type="component" value="Unassembled WGS sequence"/>
</dbReference>
<dbReference type="InterPro" id="IPR039537">
    <property type="entry name" value="Retrotran_Ty1/copia-like"/>
</dbReference>
<evidence type="ECO:0000259" key="11">
    <source>
        <dbReference type="Pfam" id="PF25597"/>
    </source>
</evidence>
<evidence type="ECO:0000256" key="5">
    <source>
        <dbReference type="ARBA" id="ARBA00022842"/>
    </source>
</evidence>
<dbReference type="GO" id="GO:0016787">
    <property type="term" value="F:hydrolase activity"/>
    <property type="evidence" value="ECO:0007669"/>
    <property type="project" value="UniProtKB-KW"/>
</dbReference>
<dbReference type="Pfam" id="PF25597">
    <property type="entry name" value="SH3_retrovirus"/>
    <property type="match status" value="1"/>
</dbReference>
<comment type="caution">
    <text evidence="12">The sequence shown here is derived from an EMBL/GenBank/DDBJ whole genome shotgun (WGS) entry which is preliminary data.</text>
</comment>
<evidence type="ECO:0000313" key="13">
    <source>
        <dbReference type="Proteomes" id="UP001293254"/>
    </source>
</evidence>
<feature type="domain" description="Retroviral polymerase SH3-like" evidence="11">
    <location>
        <begin position="27"/>
        <end position="90"/>
    </location>
</feature>
<reference evidence="12" key="1">
    <citation type="submission" date="2020-06" db="EMBL/GenBank/DDBJ databases">
        <authorList>
            <person name="Li T."/>
            <person name="Hu X."/>
            <person name="Zhang T."/>
            <person name="Song X."/>
            <person name="Zhang H."/>
            <person name="Dai N."/>
            <person name="Sheng W."/>
            <person name="Hou X."/>
            <person name="Wei L."/>
        </authorList>
    </citation>
    <scope>NUCLEOTIDE SEQUENCE</scope>
    <source>
        <strain evidence="12">3651</strain>
        <tissue evidence="12">Leaf</tissue>
    </source>
</reference>
<sequence length="134" mass="15529">MSKIKLPREAWNGRKLNVSHLRVFGSISYVQVPRQKRSKLDDRSEKHVFVGYDYHSKGYRLFNPSNGKVLVSRDVEFIEEGQWSWEAQKEKSYHFLSYFGEEQDDMQLDQNVTLGPSKPPSPAHEESSNGSPLK</sequence>
<evidence type="ECO:0000256" key="10">
    <source>
        <dbReference type="SAM" id="MobiDB-lite"/>
    </source>
</evidence>
<reference evidence="12" key="2">
    <citation type="journal article" date="2024" name="Plant">
        <title>Genomic evolution and insights into agronomic trait innovations of Sesamum species.</title>
        <authorList>
            <person name="Miao H."/>
            <person name="Wang L."/>
            <person name="Qu L."/>
            <person name="Liu H."/>
            <person name="Sun Y."/>
            <person name="Le M."/>
            <person name="Wang Q."/>
            <person name="Wei S."/>
            <person name="Zheng Y."/>
            <person name="Lin W."/>
            <person name="Duan Y."/>
            <person name="Cao H."/>
            <person name="Xiong S."/>
            <person name="Wang X."/>
            <person name="Wei L."/>
            <person name="Li C."/>
            <person name="Ma Q."/>
            <person name="Ju M."/>
            <person name="Zhao R."/>
            <person name="Li G."/>
            <person name="Mu C."/>
            <person name="Tian Q."/>
            <person name="Mei H."/>
            <person name="Zhang T."/>
            <person name="Gao T."/>
            <person name="Zhang H."/>
        </authorList>
    </citation>
    <scope>NUCLEOTIDE SEQUENCE</scope>
    <source>
        <strain evidence="12">3651</strain>
    </source>
</reference>
<keyword evidence="8" id="KW-0808">Transferase</keyword>
<dbReference type="GO" id="GO:0006310">
    <property type="term" value="P:DNA recombination"/>
    <property type="evidence" value="ECO:0007669"/>
    <property type="project" value="UniProtKB-KW"/>
</dbReference>
<keyword evidence="2" id="KW-0479">Metal-binding</keyword>
<organism evidence="12 13">
    <name type="scientific">Sesamum alatum</name>
    <dbReference type="NCBI Taxonomy" id="300844"/>
    <lineage>
        <taxon>Eukaryota</taxon>
        <taxon>Viridiplantae</taxon>
        <taxon>Streptophyta</taxon>
        <taxon>Embryophyta</taxon>
        <taxon>Tracheophyta</taxon>
        <taxon>Spermatophyta</taxon>
        <taxon>Magnoliopsida</taxon>
        <taxon>eudicotyledons</taxon>
        <taxon>Gunneridae</taxon>
        <taxon>Pentapetalae</taxon>
        <taxon>asterids</taxon>
        <taxon>lamiids</taxon>
        <taxon>Lamiales</taxon>
        <taxon>Pedaliaceae</taxon>
        <taxon>Sesamum</taxon>
    </lineage>
</organism>
<keyword evidence="7" id="KW-0695">RNA-directed DNA polymerase</keyword>
<proteinExistence type="predicted"/>
<gene>
    <name evidence="12" type="ORF">Salat_2902700</name>
</gene>
<keyword evidence="9" id="KW-0233">DNA recombination</keyword>
<evidence type="ECO:0000256" key="2">
    <source>
        <dbReference type="ARBA" id="ARBA00022723"/>
    </source>
</evidence>
<dbReference type="GO" id="GO:0003964">
    <property type="term" value="F:RNA-directed DNA polymerase activity"/>
    <property type="evidence" value="ECO:0007669"/>
    <property type="project" value="UniProtKB-KW"/>
</dbReference>
<evidence type="ECO:0000313" key="12">
    <source>
        <dbReference type="EMBL" id="KAK4412556.1"/>
    </source>
</evidence>
<feature type="region of interest" description="Disordered" evidence="10">
    <location>
        <begin position="107"/>
        <end position="134"/>
    </location>
</feature>
<keyword evidence="13" id="KW-1185">Reference proteome</keyword>
<keyword evidence="3" id="KW-0255">Endonuclease</keyword>
<evidence type="ECO:0000256" key="6">
    <source>
        <dbReference type="ARBA" id="ARBA00022908"/>
    </source>
</evidence>
<keyword evidence="8" id="KW-0548">Nucleotidyltransferase</keyword>
<evidence type="ECO:0000256" key="7">
    <source>
        <dbReference type="ARBA" id="ARBA00022918"/>
    </source>
</evidence>
<keyword evidence="1" id="KW-0540">Nuclease</keyword>
<evidence type="ECO:0000256" key="1">
    <source>
        <dbReference type="ARBA" id="ARBA00022722"/>
    </source>
</evidence>
<dbReference type="AlphaFoldDB" id="A0AAE1XIL9"/>
<dbReference type="GO" id="GO:0046872">
    <property type="term" value="F:metal ion binding"/>
    <property type="evidence" value="ECO:0007669"/>
    <property type="project" value="UniProtKB-KW"/>
</dbReference>
<accession>A0AAE1XIL9</accession>
<dbReference type="GO" id="GO:0015074">
    <property type="term" value="P:DNA integration"/>
    <property type="evidence" value="ECO:0007669"/>
    <property type="project" value="UniProtKB-KW"/>
</dbReference>
<name>A0AAE1XIL9_9LAMI</name>
<protein>
    <submittedName>
        <fullName evidence="12">Retrovirus-related Pol polyprotein from transposon TNT 1-94</fullName>
    </submittedName>
</protein>
<dbReference type="PANTHER" id="PTHR42648">
    <property type="entry name" value="TRANSPOSASE, PUTATIVE-RELATED"/>
    <property type="match status" value="1"/>
</dbReference>
<evidence type="ECO:0000256" key="4">
    <source>
        <dbReference type="ARBA" id="ARBA00022801"/>
    </source>
</evidence>
<dbReference type="InterPro" id="IPR057670">
    <property type="entry name" value="SH3_retrovirus"/>
</dbReference>
<dbReference type="GO" id="GO:0003887">
    <property type="term" value="F:DNA-directed DNA polymerase activity"/>
    <property type="evidence" value="ECO:0007669"/>
    <property type="project" value="UniProtKB-KW"/>
</dbReference>
<keyword evidence="6" id="KW-0229">DNA integration</keyword>
<keyword evidence="4" id="KW-0378">Hydrolase</keyword>
<dbReference type="PANTHER" id="PTHR42648:SF11">
    <property type="entry name" value="TRANSPOSON TY4-P GAG-POL POLYPROTEIN"/>
    <property type="match status" value="1"/>
</dbReference>
<evidence type="ECO:0000256" key="8">
    <source>
        <dbReference type="ARBA" id="ARBA00022932"/>
    </source>
</evidence>
<evidence type="ECO:0000256" key="9">
    <source>
        <dbReference type="ARBA" id="ARBA00023172"/>
    </source>
</evidence>